<dbReference type="EnsemblMetazoa" id="ASIC010525-RA">
    <property type="protein sequence ID" value="ASIC010525-PA"/>
    <property type="gene ID" value="ASIC010525"/>
</dbReference>
<dbReference type="STRING" id="74873.A0A084VXT4"/>
<evidence type="ECO:0000313" key="2">
    <source>
        <dbReference type="EMBL" id="KFB42778.1"/>
    </source>
</evidence>
<reference evidence="2 4" key="1">
    <citation type="journal article" date="2014" name="BMC Genomics">
        <title>Genome sequence of Anopheles sinensis provides insight into genetics basis of mosquito competence for malaria parasites.</title>
        <authorList>
            <person name="Zhou D."/>
            <person name="Zhang D."/>
            <person name="Ding G."/>
            <person name="Shi L."/>
            <person name="Hou Q."/>
            <person name="Ye Y."/>
            <person name="Xu Y."/>
            <person name="Zhou H."/>
            <person name="Xiong C."/>
            <person name="Li S."/>
            <person name="Yu J."/>
            <person name="Hong S."/>
            <person name="Yu X."/>
            <person name="Zou P."/>
            <person name="Chen C."/>
            <person name="Chang X."/>
            <person name="Wang W."/>
            <person name="Lv Y."/>
            <person name="Sun Y."/>
            <person name="Ma L."/>
            <person name="Shen B."/>
            <person name="Zhu C."/>
        </authorList>
    </citation>
    <scope>NUCLEOTIDE SEQUENCE [LARGE SCALE GENOMIC DNA]</scope>
</reference>
<gene>
    <name evidence="2" type="ORF">ZHAS_00010525</name>
</gene>
<dbReference type="VEuPathDB" id="VectorBase:ASIC010525"/>
<feature type="region of interest" description="Disordered" evidence="1">
    <location>
        <begin position="244"/>
        <end position="310"/>
    </location>
</feature>
<evidence type="ECO:0000313" key="3">
    <source>
        <dbReference type="EnsemblMetazoa" id="ASIC010525-PA"/>
    </source>
</evidence>
<evidence type="ECO:0000313" key="4">
    <source>
        <dbReference type="Proteomes" id="UP000030765"/>
    </source>
</evidence>
<feature type="compositionally biased region" description="Low complexity" evidence="1">
    <location>
        <begin position="412"/>
        <end position="426"/>
    </location>
</feature>
<feature type="compositionally biased region" description="Polar residues" evidence="1">
    <location>
        <begin position="379"/>
        <end position="401"/>
    </location>
</feature>
<name>A0A084VXT4_ANOSI</name>
<proteinExistence type="predicted"/>
<dbReference type="EMBL" id="KE525224">
    <property type="protein sequence ID" value="KFB42778.1"/>
    <property type="molecule type" value="Genomic_DNA"/>
</dbReference>
<dbReference type="VEuPathDB" id="VectorBase:ASIS019430"/>
<dbReference type="Proteomes" id="UP000030765">
    <property type="component" value="Unassembled WGS sequence"/>
</dbReference>
<reference evidence="3" key="2">
    <citation type="submission" date="2020-05" db="UniProtKB">
        <authorList>
            <consortium name="EnsemblMetazoa"/>
        </authorList>
    </citation>
    <scope>IDENTIFICATION</scope>
</reference>
<protein>
    <submittedName>
        <fullName evidence="2">AGAP001292-PA-like protein</fullName>
    </submittedName>
</protein>
<organism evidence="2">
    <name type="scientific">Anopheles sinensis</name>
    <name type="common">Mosquito</name>
    <dbReference type="NCBI Taxonomy" id="74873"/>
    <lineage>
        <taxon>Eukaryota</taxon>
        <taxon>Metazoa</taxon>
        <taxon>Ecdysozoa</taxon>
        <taxon>Arthropoda</taxon>
        <taxon>Hexapoda</taxon>
        <taxon>Insecta</taxon>
        <taxon>Pterygota</taxon>
        <taxon>Neoptera</taxon>
        <taxon>Endopterygota</taxon>
        <taxon>Diptera</taxon>
        <taxon>Nematocera</taxon>
        <taxon>Culicoidea</taxon>
        <taxon>Culicidae</taxon>
        <taxon>Anophelinae</taxon>
        <taxon>Anopheles</taxon>
    </lineage>
</organism>
<dbReference type="EMBL" id="ATLV01018205">
    <property type="status" value="NOT_ANNOTATED_CDS"/>
    <property type="molecule type" value="Genomic_DNA"/>
</dbReference>
<accession>A0A084VXT4</accession>
<feature type="region of interest" description="Disordered" evidence="1">
    <location>
        <begin position="350"/>
        <end position="479"/>
    </location>
</feature>
<dbReference type="OrthoDB" id="426657at2759"/>
<evidence type="ECO:0000256" key="1">
    <source>
        <dbReference type="SAM" id="MobiDB-lite"/>
    </source>
</evidence>
<sequence>MCPYRPPPLQILTRERLFEKLPPLATSPQWLVHPHCAIHGDKFQRKHHKTVVKPPKMGVISISSTSSAQSAVTDSSCPSSSASGRYSLLNSVVQQVGRGAEMVKQKVQGTILNRLTTGKVQQQHHKSLSMFDLNKSEHCIKPTALHKIEHRGVKEEEANDDGIMDDTDSLKSEQNHFIPIIASLPKSSFSLDTVTRAVPVRPVVFGSKYGYSPKKSPYRPLKPTSVHHSAFSVVKLFTPPKISPLESEKAGAKCKRTPTKTPPRRGRPRGTKVKFTPTRARKPAPRSLERAARSGSGGTSTRTTRSSVEAQANAIRELIISDQQRREQQIEMEKRDFEFAQRLQEKLNRTSGIMQEIHRQYPAPRSTGYSLRRKGPANCTPNDESLNGTSSSTEECSSKNTPAKKSRKRKATSSSVENDVPSSSSPAKQTADRATPPRQTRPNRTSKRNNVTLPADTSVAIATGQQSIPQRKSTRNKTR</sequence>
<keyword evidence="4" id="KW-1185">Reference proteome</keyword>
<feature type="compositionally biased region" description="Basic residues" evidence="1">
    <location>
        <begin position="252"/>
        <end position="272"/>
    </location>
</feature>
<dbReference type="AlphaFoldDB" id="A0A084VXT4"/>
<feature type="compositionally biased region" description="Basic residues" evidence="1">
    <location>
        <begin position="402"/>
        <end position="411"/>
    </location>
</feature>
<feature type="compositionally biased region" description="Polar residues" evidence="1">
    <location>
        <begin position="437"/>
        <end position="452"/>
    </location>
</feature>